<dbReference type="GO" id="GO:0005856">
    <property type="term" value="C:cytoskeleton"/>
    <property type="evidence" value="ECO:0007669"/>
    <property type="project" value="TreeGrafter"/>
</dbReference>
<dbReference type="EMBL" id="FQVA01000001">
    <property type="protein sequence ID" value="SHF30701.1"/>
    <property type="molecule type" value="Genomic_DNA"/>
</dbReference>
<keyword evidence="4" id="KW-1185">Reference proteome</keyword>
<sequence length="271" mass="29794">MATAEKTRKMADINTAVMNGDVSVLLGEPWQPPEKVREERKRKLTAAFRLFGKFGFDEGVAGHITVRDPELEDHFWVNPMGVSFKQLRMSQLLLVNHNGDVVEGDGYLNGAAFTIHSHIHRLRPDVIAAAHAHSLYGKAWSSLGRLLDPITQDACAFFGDHGLLDTFSGVVLEMGEGEALAQALGNRKALILQNHGLLTVGKSVEEAAWWYITMERSCQAQLLAEAAGDPILIEPEVAIRTRAVVGTELAGLFSFQPLYSVICAEQPDMFE</sequence>
<reference evidence="4" key="1">
    <citation type="submission" date="2016-11" db="EMBL/GenBank/DDBJ databases">
        <authorList>
            <person name="Varghese N."/>
            <person name="Submissions S."/>
        </authorList>
    </citation>
    <scope>NUCLEOTIDE SEQUENCE [LARGE SCALE GENOMIC DNA]</scope>
    <source>
        <strain evidence="4">CGMCC 1.7063</strain>
    </source>
</reference>
<dbReference type="Gene3D" id="3.40.225.10">
    <property type="entry name" value="Class II aldolase/adducin N-terminal domain"/>
    <property type="match status" value="1"/>
</dbReference>
<name>A0A1M5AKB3_9GAMM</name>
<dbReference type="GO" id="GO:0051015">
    <property type="term" value="F:actin filament binding"/>
    <property type="evidence" value="ECO:0007669"/>
    <property type="project" value="TreeGrafter"/>
</dbReference>
<organism evidence="3 4">
    <name type="scientific">Microbulbifer donghaiensis</name>
    <dbReference type="NCBI Taxonomy" id="494016"/>
    <lineage>
        <taxon>Bacteria</taxon>
        <taxon>Pseudomonadati</taxon>
        <taxon>Pseudomonadota</taxon>
        <taxon>Gammaproteobacteria</taxon>
        <taxon>Cellvibrionales</taxon>
        <taxon>Microbulbiferaceae</taxon>
        <taxon>Microbulbifer</taxon>
    </lineage>
</organism>
<dbReference type="FunFam" id="3.40.225.10:FF:000009">
    <property type="entry name" value="Class II aldolase/adducin N-terminal"/>
    <property type="match status" value="1"/>
</dbReference>
<feature type="domain" description="Class II aldolase/adducin N-terminal" evidence="2">
    <location>
        <begin position="42"/>
        <end position="222"/>
    </location>
</feature>
<proteinExistence type="inferred from homology"/>
<dbReference type="STRING" id="494016.SAMN04487965_1894"/>
<evidence type="ECO:0000256" key="1">
    <source>
        <dbReference type="ARBA" id="ARBA00037961"/>
    </source>
</evidence>
<dbReference type="InterPro" id="IPR001303">
    <property type="entry name" value="Aldolase_II/adducin_N"/>
</dbReference>
<dbReference type="NCBIfam" id="NF004855">
    <property type="entry name" value="PRK06208.1"/>
    <property type="match status" value="1"/>
</dbReference>
<evidence type="ECO:0000313" key="3">
    <source>
        <dbReference type="EMBL" id="SHF30701.1"/>
    </source>
</evidence>
<dbReference type="Proteomes" id="UP000184170">
    <property type="component" value="Unassembled WGS sequence"/>
</dbReference>
<dbReference type="Pfam" id="PF00596">
    <property type="entry name" value="Aldolase_II"/>
    <property type="match status" value="1"/>
</dbReference>
<dbReference type="SUPFAM" id="SSF53639">
    <property type="entry name" value="AraD/HMP-PK domain-like"/>
    <property type="match status" value="1"/>
</dbReference>
<gene>
    <name evidence="3" type="ORF">SAMN04487965_1894</name>
</gene>
<evidence type="ECO:0000313" key="4">
    <source>
        <dbReference type="Proteomes" id="UP000184170"/>
    </source>
</evidence>
<dbReference type="InterPro" id="IPR051017">
    <property type="entry name" value="Aldolase-II_Adducin_sf"/>
</dbReference>
<dbReference type="InterPro" id="IPR036409">
    <property type="entry name" value="Aldolase_II/adducin_N_sf"/>
</dbReference>
<dbReference type="PANTHER" id="PTHR10672:SF3">
    <property type="entry name" value="PROTEIN HU-LI TAI SHAO"/>
    <property type="match status" value="1"/>
</dbReference>
<evidence type="ECO:0000259" key="2">
    <source>
        <dbReference type="SMART" id="SM01007"/>
    </source>
</evidence>
<dbReference type="PANTHER" id="PTHR10672">
    <property type="entry name" value="ADDUCIN"/>
    <property type="match status" value="1"/>
</dbReference>
<accession>A0A1M5AKB3</accession>
<dbReference type="AlphaFoldDB" id="A0A1M5AKB3"/>
<dbReference type="SMART" id="SM01007">
    <property type="entry name" value="Aldolase_II"/>
    <property type="match status" value="1"/>
</dbReference>
<dbReference type="GO" id="GO:0005996">
    <property type="term" value="P:monosaccharide metabolic process"/>
    <property type="evidence" value="ECO:0007669"/>
    <property type="project" value="UniProtKB-ARBA"/>
</dbReference>
<protein>
    <submittedName>
        <fullName evidence="3">Ribulose-5-phosphate 4-epimerase/Fuculose-1-phosphate aldolase</fullName>
    </submittedName>
</protein>
<comment type="similarity">
    <text evidence="1">Belongs to the aldolase class II family.</text>
</comment>